<dbReference type="HOGENOM" id="CLU_2484033_0_0_1"/>
<evidence type="ECO:0000313" key="2">
    <source>
        <dbReference type="Proteomes" id="UP000030143"/>
    </source>
</evidence>
<dbReference type="GeneID" id="27675333"/>
<gene>
    <name evidence="1" type="ORF">PEX2_026390</name>
</gene>
<name>A0A0A2JH30_PENEN</name>
<reference evidence="1 2" key="1">
    <citation type="journal article" date="2015" name="Mol. Plant Microbe Interact.">
        <title>Genome, transcriptome, and functional analyses of Penicillium expansum provide new insights into secondary metabolism and pathogenicity.</title>
        <authorList>
            <person name="Ballester A.R."/>
            <person name="Marcet-Houben M."/>
            <person name="Levin E."/>
            <person name="Sela N."/>
            <person name="Selma-Lazaro C."/>
            <person name="Carmona L."/>
            <person name="Wisniewski M."/>
            <person name="Droby S."/>
            <person name="Gonzalez-Candelas L."/>
            <person name="Gabaldon T."/>
        </authorList>
    </citation>
    <scope>NUCLEOTIDE SEQUENCE [LARGE SCALE GENOMIC DNA]</scope>
    <source>
        <strain evidence="1 2">MD-8</strain>
    </source>
</reference>
<dbReference type="EMBL" id="JQFZ01000238">
    <property type="protein sequence ID" value="KGO54101.1"/>
    <property type="molecule type" value="Genomic_DNA"/>
</dbReference>
<dbReference type="RefSeq" id="XP_016596608.1">
    <property type="nucleotide sequence ID" value="XM_016739914.1"/>
</dbReference>
<comment type="caution">
    <text evidence="1">The sequence shown here is derived from an EMBL/GenBank/DDBJ whole genome shotgun (WGS) entry which is preliminary data.</text>
</comment>
<protein>
    <submittedName>
        <fullName evidence="1">Uncharacterized protein</fullName>
    </submittedName>
</protein>
<organism evidence="1 2">
    <name type="scientific">Penicillium expansum</name>
    <name type="common">Blue mold rot fungus</name>
    <dbReference type="NCBI Taxonomy" id="27334"/>
    <lineage>
        <taxon>Eukaryota</taxon>
        <taxon>Fungi</taxon>
        <taxon>Dikarya</taxon>
        <taxon>Ascomycota</taxon>
        <taxon>Pezizomycotina</taxon>
        <taxon>Eurotiomycetes</taxon>
        <taxon>Eurotiomycetidae</taxon>
        <taxon>Eurotiales</taxon>
        <taxon>Aspergillaceae</taxon>
        <taxon>Penicillium</taxon>
    </lineage>
</organism>
<sequence>MDHTASNIGDSGVYPQPIESRRNAWGSTIADLGRSTRTQSEHWEKPINIDRFEYICNSSLGNRSRWKYLDKALYIRVFGYATWSSSN</sequence>
<dbReference type="Proteomes" id="UP000030143">
    <property type="component" value="Unassembled WGS sequence"/>
</dbReference>
<dbReference type="VEuPathDB" id="FungiDB:PEXP_100320"/>
<accession>A0A0A2JH30</accession>
<dbReference type="AlphaFoldDB" id="A0A0A2JH30"/>
<evidence type="ECO:0000313" key="1">
    <source>
        <dbReference type="EMBL" id="KGO54101.1"/>
    </source>
</evidence>
<keyword evidence="2" id="KW-1185">Reference proteome</keyword>
<proteinExistence type="predicted"/>